<evidence type="ECO:0000256" key="7">
    <source>
        <dbReference type="SAM" id="Phobius"/>
    </source>
</evidence>
<evidence type="ECO:0000259" key="9">
    <source>
        <dbReference type="PROSITE" id="PS01124"/>
    </source>
</evidence>
<dbReference type="Pfam" id="PF00512">
    <property type="entry name" value="HisKA"/>
    <property type="match status" value="1"/>
</dbReference>
<dbReference type="InterPro" id="IPR018060">
    <property type="entry name" value="HTH_AraC"/>
</dbReference>
<dbReference type="Pfam" id="PF12833">
    <property type="entry name" value="HTH_18"/>
    <property type="match status" value="1"/>
</dbReference>
<keyword evidence="13" id="KW-1185">Reference proteome</keyword>
<dbReference type="SUPFAM" id="SSF52172">
    <property type="entry name" value="CheY-like"/>
    <property type="match status" value="1"/>
</dbReference>
<evidence type="ECO:0000259" key="11">
    <source>
        <dbReference type="PROSITE" id="PS50110"/>
    </source>
</evidence>
<organism evidence="12 13">
    <name type="scientific">Mucilaginibacter defluvii</name>
    <dbReference type="NCBI Taxonomy" id="1196019"/>
    <lineage>
        <taxon>Bacteria</taxon>
        <taxon>Pseudomonadati</taxon>
        <taxon>Bacteroidota</taxon>
        <taxon>Sphingobacteriia</taxon>
        <taxon>Sphingobacteriales</taxon>
        <taxon>Sphingobacteriaceae</taxon>
        <taxon>Mucilaginibacter</taxon>
    </lineage>
</organism>
<dbReference type="Gene3D" id="1.10.287.130">
    <property type="match status" value="1"/>
</dbReference>
<evidence type="ECO:0000256" key="1">
    <source>
        <dbReference type="ARBA" id="ARBA00000085"/>
    </source>
</evidence>
<dbReference type="SUPFAM" id="SSF101898">
    <property type="entry name" value="NHL repeat"/>
    <property type="match status" value="1"/>
</dbReference>
<keyword evidence="3 6" id="KW-0597">Phosphoprotein</keyword>
<dbReference type="InterPro" id="IPR009057">
    <property type="entry name" value="Homeodomain-like_sf"/>
</dbReference>
<dbReference type="PROSITE" id="PS50109">
    <property type="entry name" value="HIS_KIN"/>
    <property type="match status" value="1"/>
</dbReference>
<feature type="domain" description="Histidine kinase" evidence="10">
    <location>
        <begin position="867"/>
        <end position="1090"/>
    </location>
</feature>
<dbReference type="EC" id="2.7.13.3" evidence="2"/>
<dbReference type="CDD" id="cd00082">
    <property type="entry name" value="HisKA"/>
    <property type="match status" value="1"/>
</dbReference>
<dbReference type="SUPFAM" id="SSF47384">
    <property type="entry name" value="Homodimeric domain of signal transducing histidine kinase"/>
    <property type="match status" value="1"/>
</dbReference>
<dbReference type="Gene3D" id="3.40.50.2300">
    <property type="match status" value="1"/>
</dbReference>
<dbReference type="PROSITE" id="PS01124">
    <property type="entry name" value="HTH_ARAC_FAMILY_2"/>
    <property type="match status" value="1"/>
</dbReference>
<protein>
    <recommendedName>
        <fullName evidence="2">histidine kinase</fullName>
        <ecNumber evidence="2">2.7.13.3</ecNumber>
    </recommendedName>
</protein>
<dbReference type="InterPro" id="IPR013783">
    <property type="entry name" value="Ig-like_fold"/>
</dbReference>
<name>A0ABP9FSG0_9SPHI</name>
<evidence type="ECO:0000259" key="10">
    <source>
        <dbReference type="PROSITE" id="PS50109"/>
    </source>
</evidence>
<evidence type="ECO:0000256" key="3">
    <source>
        <dbReference type="ARBA" id="ARBA00022553"/>
    </source>
</evidence>
<dbReference type="SUPFAM" id="SSF46689">
    <property type="entry name" value="Homeodomain-like"/>
    <property type="match status" value="1"/>
</dbReference>
<accession>A0ABP9FSG0</accession>
<sequence length="1371" mass="155729">MTKVLFTRYLFAALLLWQNAFGQNDEYAFSHINVNTGLSHNNVTAFLKDSRGYLWIGTQNGLNRYDGNTFKLYQHNVNDPASISDNFIISIFEGPGDKFWIKTQSGYSIYDQATENFNDDVGKYLKPYGVPDYRVMKIVKGLNGNYYFLHAVEGLFIYNPATGKTRSYPSIKGNPASLYSINVADMYPDSKGNIWIAYKDGVIDKFDIGKGKITYRSTAIANALVSKSYQMYRIFVDAQNDIWFYSGPIGTYYLNPKSNAIKHFYKDAPGHSLNANIVNSVIQDDKGKIWLSTDPGGVNLIDKRNFTISYLQKKENDDKSLSQNSLTELYKDEAGTIWVGTYKKGVNYYHQNIVKFPLYKHNPLLTNTINYDDVNAFAEDAKGNLWIGTNGGGLIYYDRKAEKFTTYRNNKNNTNSLSNNVVVSLAIDHEQKLWIGTYFGGLDCFDGKTFRHYRHSDADPYSLSDDRVYEIKEDHLHRLWIGTLSGGLNMLGPDRDKFTIYRAFRENSIHSDYVFSIIEDSRNNIWVGTSDGIDVIAPDNKIKHYKHINGDVNSLVYNNVYALLEDRYGNICIGTREGLNILDPKTGKLKLYRKQDGLPDNNIVSLEQDREGNLWMGTANGLSKAQVSMANGQMKLQFINFNERDGLQGRQFNDDASLITRRGELLFGGGNGFNLFIPKDIRLNRTAPKLIFTDFQLFNASVKPGGEVNGKVILSKLITDTRNINLDYDDNFFSIDFAALNFLNPENVRYSYKLQGFDEDWITADNKVHKATYTNLSPGTYTFIARAAAIDNSWPVQKISLRIKVLPPFWQSTTAYLCYIAFALAILFFIRYRGIKKLKARFALEQEREEVKRQREIDSMKIKFLTNISHEFKTPISLIMAPADKLLKDPKLNEQGNDLAIIKKNANRLLNLVNQLLDLRKMETRELKLDLKEGEIIAFIKNITHSFNDIAEKGNIQLAFDTDTSLLKTVFDQDKVERVLLNLLSNAFKFTPDGGNVSVLLSCKQHVQVSEHCILKINVIDTGIGIPPNKVDKIFERFFQHDAPVAMMNQGNGIGLSIAKEFVKMHNGNINVEHVANGGSCFIVELPLPVLSIQTAGTAEVVIAKIKAVEPELQKKKKVLLVEDDDDFRYYLKDNLAEHYNIVEAVNGKEGWQKALAFHPDLIVSDISMAEMDGLQLCSKIKLDNRTSHIPIILLTAMPNEETLLEGLNTGANDYLIKPLNFEVLLSKIKNLLALQTVTKDNQRKKIDIQLSDRNIPSADEKFMAAALRYIEANLQNADFTVEELSKHMCMSRVSLYKKVLLLTGKTPVDFIRSIRLRRAAQLLAKSQLSVSEISYEVGFNTPHYFAKTFKVEYDMLPSDYINHFRNEKVI</sequence>
<dbReference type="SMART" id="SM00387">
    <property type="entry name" value="HATPase_c"/>
    <property type="match status" value="1"/>
</dbReference>
<reference evidence="13" key="1">
    <citation type="journal article" date="2019" name="Int. J. Syst. Evol. Microbiol.">
        <title>The Global Catalogue of Microorganisms (GCM) 10K type strain sequencing project: providing services to taxonomists for standard genome sequencing and annotation.</title>
        <authorList>
            <consortium name="The Broad Institute Genomics Platform"/>
            <consortium name="The Broad Institute Genome Sequencing Center for Infectious Disease"/>
            <person name="Wu L."/>
            <person name="Ma J."/>
        </authorList>
    </citation>
    <scope>NUCLEOTIDE SEQUENCE [LARGE SCALE GENOMIC DNA]</scope>
    <source>
        <strain evidence="13">JCM 18283</strain>
    </source>
</reference>
<dbReference type="Gene3D" id="2.60.40.10">
    <property type="entry name" value="Immunoglobulins"/>
    <property type="match status" value="1"/>
</dbReference>
<proteinExistence type="predicted"/>
<gene>
    <name evidence="12" type="ORF">GCM10023313_18080</name>
</gene>
<dbReference type="SMART" id="SM00342">
    <property type="entry name" value="HTH_ARAC"/>
    <property type="match status" value="1"/>
</dbReference>
<feature type="domain" description="Response regulatory" evidence="11">
    <location>
        <begin position="1118"/>
        <end position="1233"/>
    </location>
</feature>
<dbReference type="InterPro" id="IPR003661">
    <property type="entry name" value="HisK_dim/P_dom"/>
</dbReference>
<dbReference type="InterPro" id="IPR011123">
    <property type="entry name" value="Y_Y_Y"/>
</dbReference>
<evidence type="ECO:0000256" key="2">
    <source>
        <dbReference type="ARBA" id="ARBA00012438"/>
    </source>
</evidence>
<feature type="domain" description="HTH araC/xylS-type" evidence="9">
    <location>
        <begin position="1265"/>
        <end position="1364"/>
    </location>
</feature>
<dbReference type="InterPro" id="IPR015943">
    <property type="entry name" value="WD40/YVTN_repeat-like_dom_sf"/>
</dbReference>
<dbReference type="InterPro" id="IPR036890">
    <property type="entry name" value="HATPase_C_sf"/>
</dbReference>
<feature type="signal peptide" evidence="8">
    <location>
        <begin position="1"/>
        <end position="22"/>
    </location>
</feature>
<dbReference type="PRINTS" id="PR00344">
    <property type="entry name" value="BCTRLSENSOR"/>
</dbReference>
<evidence type="ECO:0000256" key="6">
    <source>
        <dbReference type="PROSITE-ProRule" id="PRU00169"/>
    </source>
</evidence>
<dbReference type="SUPFAM" id="SSF63829">
    <property type="entry name" value="Calcium-dependent phosphotriesterase"/>
    <property type="match status" value="2"/>
</dbReference>
<dbReference type="Proteomes" id="UP001501436">
    <property type="component" value="Unassembled WGS sequence"/>
</dbReference>
<dbReference type="Pfam" id="PF00072">
    <property type="entry name" value="Response_reg"/>
    <property type="match status" value="1"/>
</dbReference>
<keyword evidence="7" id="KW-0472">Membrane</keyword>
<keyword evidence="5" id="KW-0804">Transcription</keyword>
<evidence type="ECO:0000256" key="8">
    <source>
        <dbReference type="SAM" id="SignalP"/>
    </source>
</evidence>
<dbReference type="Pfam" id="PF07495">
    <property type="entry name" value="Y_Y_Y"/>
    <property type="match status" value="1"/>
</dbReference>
<dbReference type="Gene3D" id="1.10.10.60">
    <property type="entry name" value="Homeodomain-like"/>
    <property type="match status" value="2"/>
</dbReference>
<dbReference type="Pfam" id="PF02518">
    <property type="entry name" value="HATPase_c"/>
    <property type="match status" value="1"/>
</dbReference>
<dbReference type="InterPro" id="IPR036097">
    <property type="entry name" value="HisK_dim/P_sf"/>
</dbReference>
<dbReference type="SMART" id="SM00448">
    <property type="entry name" value="REC"/>
    <property type="match status" value="1"/>
</dbReference>
<feature type="transmembrane region" description="Helical" evidence="7">
    <location>
        <begin position="809"/>
        <end position="830"/>
    </location>
</feature>
<keyword evidence="4" id="KW-0805">Transcription regulation</keyword>
<dbReference type="CDD" id="cd17574">
    <property type="entry name" value="REC_OmpR"/>
    <property type="match status" value="1"/>
</dbReference>
<evidence type="ECO:0000313" key="12">
    <source>
        <dbReference type="EMBL" id="GAA4915054.1"/>
    </source>
</evidence>
<dbReference type="Gene3D" id="2.130.10.10">
    <property type="entry name" value="YVTN repeat-like/Quinoprotein amine dehydrogenase"/>
    <property type="match status" value="2"/>
</dbReference>
<feature type="chain" id="PRO_5046336471" description="histidine kinase" evidence="8">
    <location>
        <begin position="23"/>
        <end position="1371"/>
    </location>
</feature>
<evidence type="ECO:0000256" key="4">
    <source>
        <dbReference type="ARBA" id="ARBA00023015"/>
    </source>
</evidence>
<comment type="caution">
    <text evidence="12">The sequence shown here is derived from an EMBL/GenBank/DDBJ whole genome shotgun (WGS) entry which is preliminary data.</text>
</comment>
<keyword evidence="7" id="KW-1133">Transmembrane helix</keyword>
<dbReference type="RefSeq" id="WP_345330862.1">
    <property type="nucleotide sequence ID" value="NZ_BAABJI010000002.1"/>
</dbReference>
<dbReference type="InterPro" id="IPR004358">
    <property type="entry name" value="Sig_transdc_His_kin-like_C"/>
</dbReference>
<dbReference type="InterPro" id="IPR011110">
    <property type="entry name" value="Reg_prop"/>
</dbReference>
<dbReference type="Pfam" id="PF07494">
    <property type="entry name" value="Reg_prop"/>
    <property type="match status" value="5"/>
</dbReference>
<dbReference type="PROSITE" id="PS50110">
    <property type="entry name" value="RESPONSE_REGULATORY"/>
    <property type="match status" value="1"/>
</dbReference>
<dbReference type="PANTHER" id="PTHR43547:SF2">
    <property type="entry name" value="HYBRID SIGNAL TRANSDUCTION HISTIDINE KINASE C"/>
    <property type="match status" value="1"/>
</dbReference>
<dbReference type="SUPFAM" id="SSF55874">
    <property type="entry name" value="ATPase domain of HSP90 chaperone/DNA topoisomerase II/histidine kinase"/>
    <property type="match status" value="1"/>
</dbReference>
<dbReference type="InterPro" id="IPR003594">
    <property type="entry name" value="HATPase_dom"/>
</dbReference>
<feature type="modified residue" description="4-aspartylphosphate" evidence="6">
    <location>
        <position position="1166"/>
    </location>
</feature>
<evidence type="ECO:0000256" key="5">
    <source>
        <dbReference type="ARBA" id="ARBA00023163"/>
    </source>
</evidence>
<dbReference type="InterPro" id="IPR005467">
    <property type="entry name" value="His_kinase_dom"/>
</dbReference>
<keyword evidence="8" id="KW-0732">Signal</keyword>
<dbReference type="PANTHER" id="PTHR43547">
    <property type="entry name" value="TWO-COMPONENT HISTIDINE KINASE"/>
    <property type="match status" value="1"/>
</dbReference>
<dbReference type="Gene3D" id="3.30.565.10">
    <property type="entry name" value="Histidine kinase-like ATPase, C-terminal domain"/>
    <property type="match status" value="1"/>
</dbReference>
<dbReference type="EMBL" id="BAABJI010000002">
    <property type="protein sequence ID" value="GAA4915054.1"/>
    <property type="molecule type" value="Genomic_DNA"/>
</dbReference>
<keyword evidence="7" id="KW-0812">Transmembrane</keyword>
<dbReference type="InterPro" id="IPR001789">
    <property type="entry name" value="Sig_transdc_resp-reg_receiver"/>
</dbReference>
<evidence type="ECO:0000313" key="13">
    <source>
        <dbReference type="Proteomes" id="UP001501436"/>
    </source>
</evidence>
<dbReference type="SMART" id="SM00388">
    <property type="entry name" value="HisKA"/>
    <property type="match status" value="1"/>
</dbReference>
<comment type="catalytic activity">
    <reaction evidence="1">
        <text>ATP + protein L-histidine = ADP + protein N-phospho-L-histidine.</text>
        <dbReference type="EC" id="2.7.13.3"/>
    </reaction>
</comment>
<dbReference type="InterPro" id="IPR011006">
    <property type="entry name" value="CheY-like_superfamily"/>
</dbReference>